<feature type="signal peptide" evidence="1">
    <location>
        <begin position="1"/>
        <end position="16"/>
    </location>
</feature>
<gene>
    <name evidence="2" type="ORF">IAE60_03135</name>
</gene>
<dbReference type="Gene3D" id="1.25.40.10">
    <property type="entry name" value="Tetratricopeptide repeat domain"/>
    <property type="match status" value="1"/>
</dbReference>
<dbReference type="SUPFAM" id="SSF48452">
    <property type="entry name" value="TPR-like"/>
    <property type="match status" value="1"/>
</dbReference>
<keyword evidence="1" id="KW-0732">Signal</keyword>
<evidence type="ECO:0000313" key="3">
    <source>
        <dbReference type="Proteomes" id="UP000515838"/>
    </source>
</evidence>
<reference evidence="2 3" key="1">
    <citation type="submission" date="2020-08" db="EMBL/GenBank/DDBJ databases">
        <title>Streptomycin Non-resistant strain, P. mexicana.</title>
        <authorList>
            <person name="Ganesh-Kumar S."/>
            <person name="Zhe T."/>
            <person name="Yu Z."/>
            <person name="Min Y."/>
        </authorList>
    </citation>
    <scope>NUCLEOTIDE SEQUENCE [LARGE SCALE GENOMIC DNA]</scope>
    <source>
        <strain evidence="2 3">GTZY2</strain>
    </source>
</reference>
<dbReference type="Proteomes" id="UP000515838">
    <property type="component" value="Chromosome"/>
</dbReference>
<dbReference type="AlphaFoldDB" id="A0A7G9THK2"/>
<dbReference type="InterPro" id="IPR011990">
    <property type="entry name" value="TPR-like_helical_dom_sf"/>
</dbReference>
<evidence type="ECO:0000313" key="2">
    <source>
        <dbReference type="EMBL" id="QNN79577.1"/>
    </source>
</evidence>
<organism evidence="2 3">
    <name type="scientific">Pseudoxanthomonas mexicana</name>
    <dbReference type="NCBI Taxonomy" id="128785"/>
    <lineage>
        <taxon>Bacteria</taxon>
        <taxon>Pseudomonadati</taxon>
        <taxon>Pseudomonadota</taxon>
        <taxon>Gammaproteobacteria</taxon>
        <taxon>Lysobacterales</taxon>
        <taxon>Lysobacteraceae</taxon>
        <taxon>Pseudoxanthomonas</taxon>
    </lineage>
</organism>
<evidence type="ECO:0000256" key="1">
    <source>
        <dbReference type="SAM" id="SignalP"/>
    </source>
</evidence>
<proteinExistence type="predicted"/>
<sequence>MLLAVVLASVVFSAHAQSVPKPKEFYFDEDKTTARPIVVVEGEGEAQVQALVRERDRGRRQLEATAQLAHIAFSDGRTDLGGQLYQQALAQTDAKGTLGRAVRWNYAWDLFRAGQVEPALTRWVEVASAYGSPSWAPPTLALALWRLDRKQEAVAWFGAAVRTEPAVWIDARNFASQLPDWKQEDRDTLAEVLGAWQANPPTWP</sequence>
<protein>
    <submittedName>
        <fullName evidence="2">Tetratricopeptide repeat protein</fullName>
    </submittedName>
</protein>
<accession>A0A7G9THK2</accession>
<feature type="chain" id="PRO_5028919850" evidence="1">
    <location>
        <begin position="17"/>
        <end position="204"/>
    </location>
</feature>
<name>A0A7G9THK2_PSEMX</name>
<dbReference type="EMBL" id="CP060731">
    <property type="protein sequence ID" value="QNN79577.1"/>
    <property type="molecule type" value="Genomic_DNA"/>
</dbReference>